<evidence type="ECO:0000256" key="4">
    <source>
        <dbReference type="ARBA" id="ARBA00022741"/>
    </source>
</evidence>
<feature type="domain" description="Arginyl tRNA synthetase N-terminal" evidence="12">
    <location>
        <begin position="6"/>
        <end position="87"/>
    </location>
</feature>
<organism evidence="13 14">
    <name type="scientific">Oceanithermus desulfurans NBRC 100063</name>
    <dbReference type="NCBI Taxonomy" id="1227550"/>
    <lineage>
        <taxon>Bacteria</taxon>
        <taxon>Thermotogati</taxon>
        <taxon>Deinococcota</taxon>
        <taxon>Deinococci</taxon>
        <taxon>Thermales</taxon>
        <taxon>Thermaceae</taxon>
        <taxon>Oceanithermus</taxon>
    </lineage>
</organism>
<dbReference type="HAMAP" id="MF_00123">
    <property type="entry name" value="Arg_tRNA_synth"/>
    <property type="match status" value="1"/>
</dbReference>
<evidence type="ECO:0000256" key="3">
    <source>
        <dbReference type="ARBA" id="ARBA00022598"/>
    </source>
</evidence>
<dbReference type="EMBL" id="BJXN01000011">
    <property type="protein sequence ID" value="GEM90232.1"/>
    <property type="molecule type" value="Genomic_DNA"/>
</dbReference>
<comment type="subunit">
    <text evidence="9">Monomer.</text>
</comment>
<dbReference type="Gene3D" id="1.10.730.10">
    <property type="entry name" value="Isoleucyl-tRNA Synthetase, Domain 1"/>
    <property type="match status" value="1"/>
</dbReference>
<evidence type="ECO:0000313" key="14">
    <source>
        <dbReference type="Proteomes" id="UP000321827"/>
    </source>
</evidence>
<dbReference type="OrthoDB" id="9805987at2"/>
<dbReference type="EC" id="6.1.1.19" evidence="9"/>
<keyword evidence="2 9" id="KW-0963">Cytoplasm</keyword>
<evidence type="ECO:0000256" key="6">
    <source>
        <dbReference type="ARBA" id="ARBA00022917"/>
    </source>
</evidence>
<dbReference type="InterPro" id="IPR008909">
    <property type="entry name" value="DALR_anticod-bd"/>
</dbReference>
<dbReference type="Pfam" id="PF00750">
    <property type="entry name" value="tRNA-synt_1d"/>
    <property type="match status" value="2"/>
</dbReference>
<evidence type="ECO:0000256" key="2">
    <source>
        <dbReference type="ARBA" id="ARBA00022490"/>
    </source>
</evidence>
<dbReference type="PANTHER" id="PTHR11956">
    <property type="entry name" value="ARGINYL-TRNA SYNTHETASE"/>
    <property type="match status" value="1"/>
</dbReference>
<feature type="domain" description="DALR anticodon binding" evidence="11">
    <location>
        <begin position="484"/>
        <end position="606"/>
    </location>
</feature>
<dbReference type="Pfam" id="PF03485">
    <property type="entry name" value="Arg_tRNA_synt_N"/>
    <property type="match status" value="1"/>
</dbReference>
<dbReference type="AlphaFoldDB" id="A0A511RMS4"/>
<dbReference type="InterPro" id="IPR036695">
    <property type="entry name" value="Arg-tRNA-synth_N_sf"/>
</dbReference>
<dbReference type="PRINTS" id="PR01038">
    <property type="entry name" value="TRNASYNTHARG"/>
</dbReference>
<dbReference type="GO" id="GO:0004814">
    <property type="term" value="F:arginine-tRNA ligase activity"/>
    <property type="evidence" value="ECO:0007669"/>
    <property type="project" value="UniProtKB-UniRule"/>
</dbReference>
<name>A0A511RMS4_9DEIN</name>
<keyword evidence="4 9" id="KW-0547">Nucleotide-binding</keyword>
<dbReference type="GO" id="GO:0005737">
    <property type="term" value="C:cytoplasm"/>
    <property type="evidence" value="ECO:0007669"/>
    <property type="project" value="UniProtKB-SubCell"/>
</dbReference>
<dbReference type="InterPro" id="IPR005148">
    <property type="entry name" value="Arg-tRNA-synth_N"/>
</dbReference>
<dbReference type="PROSITE" id="PS00178">
    <property type="entry name" value="AA_TRNA_LIGASE_I"/>
    <property type="match status" value="1"/>
</dbReference>
<feature type="short sequence motif" description="'HIGH' region" evidence="9">
    <location>
        <begin position="117"/>
        <end position="127"/>
    </location>
</feature>
<evidence type="ECO:0000256" key="1">
    <source>
        <dbReference type="ARBA" id="ARBA00005594"/>
    </source>
</evidence>
<proteinExistence type="inferred from homology"/>
<evidence type="ECO:0000259" key="11">
    <source>
        <dbReference type="SMART" id="SM00836"/>
    </source>
</evidence>
<dbReference type="Gene3D" id="3.40.50.620">
    <property type="entry name" value="HUPs"/>
    <property type="match status" value="1"/>
</dbReference>
<comment type="subcellular location">
    <subcellularLocation>
        <location evidence="9">Cytoplasm</location>
    </subcellularLocation>
</comment>
<dbReference type="RefSeq" id="WP_147147797.1">
    <property type="nucleotide sequence ID" value="NZ_BJXN01000011.1"/>
</dbReference>
<reference evidence="13 14" key="1">
    <citation type="submission" date="2019-07" db="EMBL/GenBank/DDBJ databases">
        <title>Whole genome shotgun sequence of Oceanithermus desulfurans NBRC 100063.</title>
        <authorList>
            <person name="Hosoyama A."/>
            <person name="Uohara A."/>
            <person name="Ohji S."/>
            <person name="Ichikawa N."/>
        </authorList>
    </citation>
    <scope>NUCLEOTIDE SEQUENCE [LARGE SCALE GENOMIC DNA]</scope>
    <source>
        <strain evidence="13 14">NBRC 100063</strain>
    </source>
</reference>
<keyword evidence="6 9" id="KW-0648">Protein biosynthesis</keyword>
<dbReference type="Gene3D" id="3.30.1360.70">
    <property type="entry name" value="Arginyl tRNA synthetase N-terminal domain"/>
    <property type="match status" value="1"/>
</dbReference>
<keyword evidence="3 9" id="KW-0436">Ligase</keyword>
<evidence type="ECO:0000256" key="10">
    <source>
        <dbReference type="RuleBase" id="RU363038"/>
    </source>
</evidence>
<dbReference type="SUPFAM" id="SSF47323">
    <property type="entry name" value="Anticodon-binding domain of a subclass of class I aminoacyl-tRNA synthetases"/>
    <property type="match status" value="1"/>
</dbReference>
<dbReference type="SMART" id="SM01016">
    <property type="entry name" value="Arg_tRNA_synt_N"/>
    <property type="match status" value="1"/>
</dbReference>
<evidence type="ECO:0000256" key="9">
    <source>
        <dbReference type="HAMAP-Rule" id="MF_00123"/>
    </source>
</evidence>
<comment type="caution">
    <text evidence="13">The sequence shown here is derived from an EMBL/GenBank/DDBJ whole genome shotgun (WGS) entry which is preliminary data.</text>
</comment>
<sequence length="606" mass="66699">MTGVKAPLQQAVARALEALGVDEPPPIEIQETPPNQPGDYGTPVAFRLARRLRKPPPQIAAELADQLSPPEGVERVEVAGGYVNFFLDPAWLASAAARSVGPAPKQDGKVLVEHTSVNPNKELHVGHLRNVALGDAIARILDFAGREVEVLNYIDDTGRQSAESLFALEHYGLVYDGSKKYDHWVGEAYVRLHREMEDEEAKARLEPAIRAVLHRLEAGELRGEIEKLLAAQLETMWSLNAEYDVLVWESDLVREGLLQQALELLEATPYVSRPSEGKYQGALVMDTSAFIEGMEDPYLVLLRSDGTATYTAKDIAFQFWKMGLLSGLRFRPFTRQPSGRQLYTSHPEGEPMPFGNAQETINVIDVRQSYPQQVLKAALEAAGRHDLAEGAYHLAYETVLLEGKPLSGRKGHTVSVDEVLEEAVRRARAVIAEKNPGLENADAVARMVGIGAVRFAMVKTEPKKQIDFRWDQALSFEGDAAPYLQYAHARAASILRKAEAEGLADEPDYARATPYEVELAKVLLRFEESVQKSAELKTPHVLAQYLLDLAAAWNAYYNAKEDGRPATPVLTAPQGLRGLRLALVRRLKQTVATGLGLLGIGAPEAM</sequence>
<evidence type="ECO:0000256" key="7">
    <source>
        <dbReference type="ARBA" id="ARBA00023146"/>
    </source>
</evidence>
<evidence type="ECO:0000313" key="13">
    <source>
        <dbReference type="EMBL" id="GEM90232.1"/>
    </source>
</evidence>
<dbReference type="SMART" id="SM00836">
    <property type="entry name" value="DALR_1"/>
    <property type="match status" value="1"/>
</dbReference>
<dbReference type="SUPFAM" id="SSF55190">
    <property type="entry name" value="Arginyl-tRNA synthetase (ArgRS), N-terminal 'additional' domain"/>
    <property type="match status" value="1"/>
</dbReference>
<evidence type="ECO:0000256" key="8">
    <source>
        <dbReference type="ARBA" id="ARBA00049339"/>
    </source>
</evidence>
<dbReference type="InterPro" id="IPR001278">
    <property type="entry name" value="Arg-tRNA-ligase"/>
</dbReference>
<keyword evidence="5 9" id="KW-0067">ATP-binding</keyword>
<dbReference type="PANTHER" id="PTHR11956:SF5">
    <property type="entry name" value="ARGININE--TRNA LIGASE, CYTOPLASMIC"/>
    <property type="match status" value="1"/>
</dbReference>
<comment type="catalytic activity">
    <reaction evidence="8 9">
        <text>tRNA(Arg) + L-arginine + ATP = L-arginyl-tRNA(Arg) + AMP + diphosphate</text>
        <dbReference type="Rhea" id="RHEA:20301"/>
        <dbReference type="Rhea" id="RHEA-COMP:9658"/>
        <dbReference type="Rhea" id="RHEA-COMP:9673"/>
        <dbReference type="ChEBI" id="CHEBI:30616"/>
        <dbReference type="ChEBI" id="CHEBI:32682"/>
        <dbReference type="ChEBI" id="CHEBI:33019"/>
        <dbReference type="ChEBI" id="CHEBI:78442"/>
        <dbReference type="ChEBI" id="CHEBI:78513"/>
        <dbReference type="ChEBI" id="CHEBI:456215"/>
        <dbReference type="EC" id="6.1.1.19"/>
    </reaction>
</comment>
<evidence type="ECO:0000259" key="12">
    <source>
        <dbReference type="SMART" id="SM01016"/>
    </source>
</evidence>
<dbReference type="FunFam" id="3.40.50.620:FF:000190">
    <property type="entry name" value="Arginine--tRNA ligase"/>
    <property type="match status" value="1"/>
</dbReference>
<dbReference type="InterPro" id="IPR035684">
    <property type="entry name" value="ArgRS_core"/>
</dbReference>
<keyword evidence="7 9" id="KW-0030">Aminoacyl-tRNA synthetase</keyword>
<dbReference type="Proteomes" id="UP000321827">
    <property type="component" value="Unassembled WGS sequence"/>
</dbReference>
<protein>
    <recommendedName>
        <fullName evidence="9">Arginine--tRNA ligase</fullName>
        <ecNumber evidence="9">6.1.1.19</ecNumber>
    </recommendedName>
    <alternativeName>
        <fullName evidence="9">Arginyl-tRNA synthetase</fullName>
        <shortName evidence="9">ArgRS</shortName>
    </alternativeName>
</protein>
<dbReference type="GO" id="GO:0005524">
    <property type="term" value="F:ATP binding"/>
    <property type="evidence" value="ECO:0007669"/>
    <property type="project" value="UniProtKB-UniRule"/>
</dbReference>
<dbReference type="InterPro" id="IPR014729">
    <property type="entry name" value="Rossmann-like_a/b/a_fold"/>
</dbReference>
<dbReference type="InterPro" id="IPR009080">
    <property type="entry name" value="tRNAsynth_Ia_anticodon-bd"/>
</dbReference>
<evidence type="ECO:0000256" key="5">
    <source>
        <dbReference type="ARBA" id="ARBA00022840"/>
    </source>
</evidence>
<accession>A0A511RMS4</accession>
<dbReference type="SUPFAM" id="SSF52374">
    <property type="entry name" value="Nucleotidylyl transferase"/>
    <property type="match status" value="1"/>
</dbReference>
<comment type="similarity">
    <text evidence="1 9 10">Belongs to the class-I aminoacyl-tRNA synthetase family.</text>
</comment>
<dbReference type="Pfam" id="PF05746">
    <property type="entry name" value="DALR_1"/>
    <property type="match status" value="1"/>
</dbReference>
<dbReference type="CDD" id="cd07956">
    <property type="entry name" value="Anticodon_Ia_Arg"/>
    <property type="match status" value="1"/>
</dbReference>
<gene>
    <name evidence="9 13" type="primary">argS</name>
    <name evidence="13" type="ORF">ODE01S_16660</name>
</gene>
<dbReference type="NCBIfam" id="NF002447">
    <property type="entry name" value="PRK01611.3-4"/>
    <property type="match status" value="1"/>
</dbReference>
<dbReference type="InterPro" id="IPR001412">
    <property type="entry name" value="aa-tRNA-synth_I_CS"/>
</dbReference>
<dbReference type="GO" id="GO:0006420">
    <property type="term" value="P:arginyl-tRNA aminoacylation"/>
    <property type="evidence" value="ECO:0007669"/>
    <property type="project" value="UniProtKB-UniRule"/>
</dbReference>